<dbReference type="PANTHER" id="PTHR24220:SF685">
    <property type="entry name" value="ABC TRANSPORTER RELATED"/>
    <property type="match status" value="1"/>
</dbReference>
<dbReference type="InterPro" id="IPR027417">
    <property type="entry name" value="P-loop_NTPase"/>
</dbReference>
<dbReference type="AlphaFoldDB" id="A0A839NE82"/>
<dbReference type="Pfam" id="PF00005">
    <property type="entry name" value="ABC_tran"/>
    <property type="match status" value="1"/>
</dbReference>
<dbReference type="EMBL" id="JACHVQ010000002">
    <property type="protein sequence ID" value="MBB2892832.1"/>
    <property type="molecule type" value="Genomic_DNA"/>
</dbReference>
<sequence>MTVMEHGRPIVSVEGLVQIYSVEGHDVAALSGVNLTVQEGEIVALVGPSGAGKSTLLSVLAGLTTPSAGRVRLAGHELSATGAGRLDQARATDFAVLLQDVSKNLLPYLTVRQNVELGWPDRLRDRIDVDAALDIVGLEPELRPQPVQSISAAARQLTAIAATIVTKPSVLLADEPTSSLAGPAVRAVTDAVLRVNAELGTTVIAVTHDLDVATALDARVITIRDGRIRMDARGGNTHVMVRDDGIPLPDDILGQFPNGTAVSIRPGEDADTFIVRRTNGGDRA</sequence>
<keyword evidence="2" id="KW-0067">ATP-binding</keyword>
<evidence type="ECO:0000259" key="3">
    <source>
        <dbReference type="PROSITE" id="PS50893"/>
    </source>
</evidence>
<reference evidence="4 5" key="1">
    <citation type="submission" date="2020-08" db="EMBL/GenBank/DDBJ databases">
        <title>Sequencing the genomes of 1000 actinobacteria strains.</title>
        <authorList>
            <person name="Klenk H.-P."/>
        </authorList>
    </citation>
    <scope>NUCLEOTIDE SEQUENCE [LARGE SCALE GENOMIC DNA]</scope>
    <source>
        <strain evidence="4 5">DSM 105369</strain>
    </source>
</reference>
<dbReference type="InterPro" id="IPR003439">
    <property type="entry name" value="ABC_transporter-like_ATP-bd"/>
</dbReference>
<evidence type="ECO:0000256" key="1">
    <source>
        <dbReference type="ARBA" id="ARBA00022741"/>
    </source>
</evidence>
<keyword evidence="1" id="KW-0547">Nucleotide-binding</keyword>
<dbReference type="RefSeq" id="WP_183321227.1">
    <property type="nucleotide sequence ID" value="NZ_JACHVQ010000002.1"/>
</dbReference>
<feature type="domain" description="ABC transporter" evidence="3">
    <location>
        <begin position="11"/>
        <end position="250"/>
    </location>
</feature>
<proteinExistence type="predicted"/>
<keyword evidence="5" id="KW-1185">Reference proteome</keyword>
<dbReference type="Proteomes" id="UP000559182">
    <property type="component" value="Unassembled WGS sequence"/>
</dbReference>
<dbReference type="GO" id="GO:0022857">
    <property type="term" value="F:transmembrane transporter activity"/>
    <property type="evidence" value="ECO:0007669"/>
    <property type="project" value="TreeGrafter"/>
</dbReference>
<keyword evidence="4" id="KW-0449">Lipoprotein</keyword>
<dbReference type="GO" id="GO:0005524">
    <property type="term" value="F:ATP binding"/>
    <property type="evidence" value="ECO:0007669"/>
    <property type="project" value="UniProtKB-KW"/>
</dbReference>
<comment type="caution">
    <text evidence="4">The sequence shown here is derived from an EMBL/GenBank/DDBJ whole genome shotgun (WGS) entry which is preliminary data.</text>
</comment>
<dbReference type="InterPro" id="IPR015854">
    <property type="entry name" value="ABC_transpr_LolD-like"/>
</dbReference>
<dbReference type="SMART" id="SM00382">
    <property type="entry name" value="AAA"/>
    <property type="match status" value="1"/>
</dbReference>
<evidence type="ECO:0000313" key="5">
    <source>
        <dbReference type="Proteomes" id="UP000559182"/>
    </source>
</evidence>
<evidence type="ECO:0000256" key="2">
    <source>
        <dbReference type="ARBA" id="ARBA00022840"/>
    </source>
</evidence>
<gene>
    <name evidence="4" type="ORF">FHU39_002850</name>
</gene>
<dbReference type="GO" id="GO:0005886">
    <property type="term" value="C:plasma membrane"/>
    <property type="evidence" value="ECO:0007669"/>
    <property type="project" value="TreeGrafter"/>
</dbReference>
<protein>
    <submittedName>
        <fullName evidence="4">ABC-type lipoprotein export system ATPase subunit</fullName>
    </submittedName>
</protein>
<accession>A0A839NE82</accession>
<dbReference type="PANTHER" id="PTHR24220">
    <property type="entry name" value="IMPORT ATP-BINDING PROTEIN"/>
    <property type="match status" value="1"/>
</dbReference>
<organism evidence="4 5">
    <name type="scientific">Flexivirga oryzae</name>
    <dbReference type="NCBI Taxonomy" id="1794944"/>
    <lineage>
        <taxon>Bacteria</taxon>
        <taxon>Bacillati</taxon>
        <taxon>Actinomycetota</taxon>
        <taxon>Actinomycetes</taxon>
        <taxon>Micrococcales</taxon>
        <taxon>Dermacoccaceae</taxon>
        <taxon>Flexivirga</taxon>
    </lineage>
</organism>
<evidence type="ECO:0000313" key="4">
    <source>
        <dbReference type="EMBL" id="MBB2892832.1"/>
    </source>
</evidence>
<dbReference type="Gene3D" id="3.40.50.300">
    <property type="entry name" value="P-loop containing nucleotide triphosphate hydrolases"/>
    <property type="match status" value="1"/>
</dbReference>
<dbReference type="InterPro" id="IPR003593">
    <property type="entry name" value="AAA+_ATPase"/>
</dbReference>
<dbReference type="GO" id="GO:0016887">
    <property type="term" value="F:ATP hydrolysis activity"/>
    <property type="evidence" value="ECO:0007669"/>
    <property type="project" value="InterPro"/>
</dbReference>
<dbReference type="SUPFAM" id="SSF52540">
    <property type="entry name" value="P-loop containing nucleoside triphosphate hydrolases"/>
    <property type="match status" value="1"/>
</dbReference>
<name>A0A839NE82_9MICO</name>
<dbReference type="PROSITE" id="PS50893">
    <property type="entry name" value="ABC_TRANSPORTER_2"/>
    <property type="match status" value="1"/>
</dbReference>